<evidence type="ECO:0000256" key="1">
    <source>
        <dbReference type="SAM" id="SignalP"/>
    </source>
</evidence>
<dbReference type="PROSITE" id="PS51257">
    <property type="entry name" value="PROKAR_LIPOPROTEIN"/>
    <property type="match status" value="1"/>
</dbReference>
<keyword evidence="1" id="KW-0732">Signal</keyword>
<feature type="chain" id="PRO_5019374174" evidence="1">
    <location>
        <begin position="18"/>
        <end position="175"/>
    </location>
</feature>
<feature type="signal peptide" evidence="1">
    <location>
        <begin position="1"/>
        <end position="17"/>
    </location>
</feature>
<keyword evidence="3" id="KW-1185">Reference proteome</keyword>
<reference evidence="2 3" key="1">
    <citation type="journal article" date="2018" name="BMC Genomics">
        <title>Comparative genome analyses reveal sequence features reflecting distinct modes of host-adaptation between dicot and monocot powdery mildew.</title>
        <authorList>
            <person name="Wu Y."/>
            <person name="Ma X."/>
            <person name="Pan Z."/>
            <person name="Kale S.D."/>
            <person name="Song Y."/>
            <person name="King H."/>
            <person name="Zhang Q."/>
            <person name="Presley C."/>
            <person name="Deng X."/>
            <person name="Wei C.I."/>
            <person name="Xiao S."/>
        </authorList>
    </citation>
    <scope>NUCLEOTIDE SEQUENCE [LARGE SCALE GENOMIC DNA]</scope>
    <source>
        <strain evidence="2">UMSG3</strain>
    </source>
</reference>
<organism evidence="2 3">
    <name type="scientific">Golovinomyces cichoracearum</name>
    <dbReference type="NCBI Taxonomy" id="62708"/>
    <lineage>
        <taxon>Eukaryota</taxon>
        <taxon>Fungi</taxon>
        <taxon>Dikarya</taxon>
        <taxon>Ascomycota</taxon>
        <taxon>Pezizomycotina</taxon>
        <taxon>Leotiomycetes</taxon>
        <taxon>Erysiphales</taxon>
        <taxon>Erysiphaceae</taxon>
        <taxon>Golovinomyces</taxon>
    </lineage>
</organism>
<dbReference type="AlphaFoldDB" id="A0A420J9L0"/>
<gene>
    <name evidence="2" type="ORF">GcM3_013051</name>
</gene>
<evidence type="ECO:0000313" key="3">
    <source>
        <dbReference type="Proteomes" id="UP000283383"/>
    </source>
</evidence>
<comment type="caution">
    <text evidence="2">The sequence shown here is derived from an EMBL/GenBank/DDBJ whole genome shotgun (WGS) entry which is preliminary data.</text>
</comment>
<accession>A0A420J9L0</accession>
<protein>
    <submittedName>
        <fullName evidence="2">Uncharacterized protein</fullName>
    </submittedName>
</protein>
<dbReference type="Proteomes" id="UP000283383">
    <property type="component" value="Unassembled WGS sequence"/>
</dbReference>
<sequence length="175" mass="19261">MKLAIIVTAQLVSIVTANLATFSSCEKVHCMPLVLSGNTIYNNVHECRRCYAVNRAAPGRSTNNKFYTHCVEVLKVTSSGTEDTVKKENAIQDVMMCADQDSAYSGSISHKKESTQEKGEINRDKWVIETGADIDAVDKRNDLRQEYLVRTGIKQLTIQTGNGKVDAESVGEMGL</sequence>
<proteinExistence type="predicted"/>
<evidence type="ECO:0000313" key="2">
    <source>
        <dbReference type="EMBL" id="RKF83475.1"/>
    </source>
</evidence>
<dbReference type="EMBL" id="MCBQ01001304">
    <property type="protein sequence ID" value="RKF83475.1"/>
    <property type="molecule type" value="Genomic_DNA"/>
</dbReference>
<name>A0A420J9L0_9PEZI</name>